<keyword evidence="2" id="KW-1185">Reference proteome</keyword>
<reference evidence="1" key="1">
    <citation type="submission" date="2020-12" db="EMBL/GenBank/DDBJ databases">
        <title>Metabolic potential, ecology and presence of endohyphal bacteria is reflected in genomic diversity of Mucoromycotina.</title>
        <authorList>
            <person name="Muszewska A."/>
            <person name="Okrasinska A."/>
            <person name="Steczkiewicz K."/>
            <person name="Drgas O."/>
            <person name="Orlowska M."/>
            <person name="Perlinska-Lenart U."/>
            <person name="Aleksandrzak-Piekarczyk T."/>
            <person name="Szatraj K."/>
            <person name="Zielenkiewicz U."/>
            <person name="Pilsyk S."/>
            <person name="Malc E."/>
            <person name="Mieczkowski P."/>
            <person name="Kruszewska J.S."/>
            <person name="Biernat P."/>
            <person name="Pawlowska J."/>
        </authorList>
    </citation>
    <scope>NUCLEOTIDE SEQUENCE</scope>
    <source>
        <strain evidence="1">WA0000017839</strain>
    </source>
</reference>
<accession>A0A8H7V2Z6</accession>
<gene>
    <name evidence="1" type="ORF">INT47_009545</name>
</gene>
<proteinExistence type="predicted"/>
<sequence>MEDLAKKLKRLVVRDFLDSTIEEHRECNDDEGFVSSTGDENHLADNFFDGDSYIQKVFLGLYGGDGINRTAYNIIGFSFRSIEFAFLYKFLVRCGVKAPNLGFYVNSSREPDRFRAGYHAAVKWEYTSEGIANIRFNYGFPSSRLYKSDSQKMNAFLCKEGDKIFIIAFFLGWFMADGTIKWNWSGNIQARRIKPQSGNKVILEVIQLLLGQAIPMNGKLLWWNEFLTSKDGLLAEETAPPRSKSFFEYLGQNAILHHPLACLIGQ</sequence>
<name>A0A8H7V2Z6_9FUNG</name>
<dbReference type="Proteomes" id="UP000603453">
    <property type="component" value="Unassembled WGS sequence"/>
</dbReference>
<dbReference type="EMBL" id="JAEPRD010000038">
    <property type="protein sequence ID" value="KAG2205280.1"/>
    <property type="molecule type" value="Genomic_DNA"/>
</dbReference>
<organism evidence="1 2">
    <name type="scientific">Mucor saturninus</name>
    <dbReference type="NCBI Taxonomy" id="64648"/>
    <lineage>
        <taxon>Eukaryota</taxon>
        <taxon>Fungi</taxon>
        <taxon>Fungi incertae sedis</taxon>
        <taxon>Mucoromycota</taxon>
        <taxon>Mucoromycotina</taxon>
        <taxon>Mucoromycetes</taxon>
        <taxon>Mucorales</taxon>
        <taxon>Mucorineae</taxon>
        <taxon>Mucoraceae</taxon>
        <taxon>Mucor</taxon>
    </lineage>
</organism>
<evidence type="ECO:0000313" key="1">
    <source>
        <dbReference type="EMBL" id="KAG2205280.1"/>
    </source>
</evidence>
<protein>
    <submittedName>
        <fullName evidence="1">Uncharacterized protein</fullName>
    </submittedName>
</protein>
<evidence type="ECO:0000313" key="2">
    <source>
        <dbReference type="Proteomes" id="UP000603453"/>
    </source>
</evidence>
<comment type="caution">
    <text evidence="1">The sequence shown here is derived from an EMBL/GenBank/DDBJ whole genome shotgun (WGS) entry which is preliminary data.</text>
</comment>
<dbReference type="AlphaFoldDB" id="A0A8H7V2Z6"/>
<dbReference type="OrthoDB" id="6365676at2759"/>